<dbReference type="AlphaFoldDB" id="A0A3B0MJZ1"/>
<sequence>MNANGNNGIKYFESLQKNERNRSDKVIELTF</sequence>
<reference evidence="1" key="1">
    <citation type="submission" date="2018-04" db="EMBL/GenBank/DDBJ databases">
        <authorList>
            <person name="Go L.Y."/>
            <person name="Mitchell J.A."/>
        </authorList>
    </citation>
    <scope>NUCLEOTIDE SEQUENCE</scope>
    <source>
        <strain evidence="1">ARTV</strain>
    </source>
</reference>
<evidence type="ECO:0000313" key="1">
    <source>
        <dbReference type="EMBL" id="SSW95714.1"/>
    </source>
</evidence>
<organism evidence="1">
    <name type="scientific">Arsenophonus endosymbiont of Trialeurodes vaporariorum</name>
    <dbReference type="NCBI Taxonomy" id="235567"/>
    <lineage>
        <taxon>Bacteria</taxon>
        <taxon>Pseudomonadati</taxon>
        <taxon>Pseudomonadota</taxon>
        <taxon>Gammaproteobacteria</taxon>
        <taxon>Enterobacterales</taxon>
        <taxon>Morganellaceae</taxon>
        <taxon>Arsenophonus</taxon>
    </lineage>
</organism>
<accession>A0A3B0MJZ1</accession>
<proteinExistence type="predicted"/>
<dbReference type="EMBL" id="UFQR01000006">
    <property type="protein sequence ID" value="SSW95714.1"/>
    <property type="molecule type" value="Genomic_DNA"/>
</dbReference>
<gene>
    <name evidence="1" type="ORF">ARTV_1739</name>
</gene>
<protein>
    <submittedName>
        <fullName evidence="1">Uncharacterized protein</fullName>
    </submittedName>
</protein>
<name>A0A3B0MJZ1_9GAMM</name>